<evidence type="ECO:0000313" key="1">
    <source>
        <dbReference type="EMBL" id="KAF0873274.1"/>
    </source>
</evidence>
<keyword evidence="2" id="KW-1185">Reference proteome</keyword>
<gene>
    <name evidence="1" type="ORF">FOF47_R18831</name>
</gene>
<dbReference type="Proteomes" id="UP000475037">
    <property type="component" value="Unassembled WGS sequence"/>
</dbReference>
<sequence>WPRSLKRHLIKEDLQVTNSYMKRCSTLCGIWKRQVETMDYHRIPRTAQIQNPDNTQCWRGWGATGKTLLHCWWACKLVQPLWKTVCRFLKKLTIELPSDPEIAPLGIYPKNTKMLVRRNTFTLTFITALSTIAKLWKEPK</sequence>
<comment type="caution">
    <text evidence="1">The sequence shown here is derived from an EMBL/GenBank/DDBJ whole genome shotgun (WGS) entry which is preliminary data.</text>
</comment>
<accession>A0A6G1ACG0</accession>
<reference evidence="1 2" key="1">
    <citation type="submission" date="2019-11" db="EMBL/GenBank/DDBJ databases">
        <authorList>
            <person name="Yang C."/>
            <person name="Li F."/>
        </authorList>
    </citation>
    <scope>NUCLEOTIDE SEQUENCE [LARGE SCALE GENOMIC DNA]</scope>
    <source>
        <strain evidence="1">KB4526</strain>
        <tissue evidence="1">Muscle</tissue>
    </source>
</reference>
<organism evidence="1 2">
    <name type="scientific">Crocuta crocuta</name>
    <name type="common">Spotted hyena</name>
    <dbReference type="NCBI Taxonomy" id="9678"/>
    <lineage>
        <taxon>Eukaryota</taxon>
        <taxon>Metazoa</taxon>
        <taxon>Chordata</taxon>
        <taxon>Craniata</taxon>
        <taxon>Vertebrata</taxon>
        <taxon>Euteleostomi</taxon>
        <taxon>Mammalia</taxon>
        <taxon>Eutheria</taxon>
        <taxon>Laurasiatheria</taxon>
        <taxon>Carnivora</taxon>
        <taxon>Feliformia</taxon>
        <taxon>Hyaenidae</taxon>
        <taxon>Crocuta</taxon>
    </lineage>
</organism>
<evidence type="ECO:0000313" key="2">
    <source>
        <dbReference type="Proteomes" id="UP000475037"/>
    </source>
</evidence>
<feature type="non-terminal residue" evidence="1">
    <location>
        <position position="140"/>
    </location>
</feature>
<dbReference type="EMBL" id="VOAJ01005924">
    <property type="protein sequence ID" value="KAF0873274.1"/>
    <property type="molecule type" value="Genomic_DNA"/>
</dbReference>
<dbReference type="AlphaFoldDB" id="A0A6G1ACG0"/>
<feature type="non-terminal residue" evidence="1">
    <location>
        <position position="1"/>
    </location>
</feature>
<proteinExistence type="predicted"/>
<name>A0A6G1ACG0_CROCR</name>
<protein>
    <submittedName>
        <fullName evidence="1">LORF2 protein</fullName>
    </submittedName>
</protein>